<feature type="region of interest" description="Disordered" evidence="1">
    <location>
        <begin position="107"/>
        <end position="135"/>
    </location>
</feature>
<keyword evidence="3" id="KW-1185">Reference proteome</keyword>
<gene>
    <name evidence="2" type="ORF">M011DRAFT_287115</name>
</gene>
<name>A0A6A6VIQ6_9PLEO</name>
<evidence type="ECO:0000256" key="1">
    <source>
        <dbReference type="SAM" id="MobiDB-lite"/>
    </source>
</evidence>
<evidence type="ECO:0000313" key="2">
    <source>
        <dbReference type="EMBL" id="KAF2750033.1"/>
    </source>
</evidence>
<organism evidence="2 3">
    <name type="scientific">Sporormia fimetaria CBS 119925</name>
    <dbReference type="NCBI Taxonomy" id="1340428"/>
    <lineage>
        <taxon>Eukaryota</taxon>
        <taxon>Fungi</taxon>
        <taxon>Dikarya</taxon>
        <taxon>Ascomycota</taxon>
        <taxon>Pezizomycotina</taxon>
        <taxon>Dothideomycetes</taxon>
        <taxon>Pleosporomycetidae</taxon>
        <taxon>Pleosporales</taxon>
        <taxon>Sporormiaceae</taxon>
        <taxon>Sporormia</taxon>
    </lineage>
</organism>
<sequence>MFRPVLATTACGQADLHDKAGPDADSAPSFFCPAPATTQTLNPAVPVASYLGSSTSRAAKKRNFFHPRCLLLRAVDAAVPRRELDAQNKRGISAVRVFSSTQRPGAWPCMQRGRGAVPNASKSHKTEASVAQQPPTVGYPGESMWLRTRPAAFLVPSAYRSRHPLSVTTHRVPSPLPHPTCSRDHRGSPQKCSWNPTKVESWPLFCAKHQLV</sequence>
<accession>A0A6A6VIQ6</accession>
<proteinExistence type="predicted"/>
<dbReference type="EMBL" id="MU006565">
    <property type="protein sequence ID" value="KAF2750033.1"/>
    <property type="molecule type" value="Genomic_DNA"/>
</dbReference>
<protein>
    <submittedName>
        <fullName evidence="2">Uncharacterized protein</fullName>
    </submittedName>
</protein>
<feature type="region of interest" description="Disordered" evidence="1">
    <location>
        <begin position="169"/>
        <end position="190"/>
    </location>
</feature>
<dbReference type="AlphaFoldDB" id="A0A6A6VIQ6"/>
<dbReference type="Proteomes" id="UP000799440">
    <property type="component" value="Unassembled WGS sequence"/>
</dbReference>
<evidence type="ECO:0000313" key="3">
    <source>
        <dbReference type="Proteomes" id="UP000799440"/>
    </source>
</evidence>
<reference evidence="2" key="1">
    <citation type="journal article" date="2020" name="Stud. Mycol.">
        <title>101 Dothideomycetes genomes: a test case for predicting lifestyles and emergence of pathogens.</title>
        <authorList>
            <person name="Haridas S."/>
            <person name="Albert R."/>
            <person name="Binder M."/>
            <person name="Bloem J."/>
            <person name="Labutti K."/>
            <person name="Salamov A."/>
            <person name="Andreopoulos B."/>
            <person name="Baker S."/>
            <person name="Barry K."/>
            <person name="Bills G."/>
            <person name="Bluhm B."/>
            <person name="Cannon C."/>
            <person name="Castanera R."/>
            <person name="Culley D."/>
            <person name="Daum C."/>
            <person name="Ezra D."/>
            <person name="Gonzalez J."/>
            <person name="Henrissat B."/>
            <person name="Kuo A."/>
            <person name="Liang C."/>
            <person name="Lipzen A."/>
            <person name="Lutzoni F."/>
            <person name="Magnuson J."/>
            <person name="Mondo S."/>
            <person name="Nolan M."/>
            <person name="Ohm R."/>
            <person name="Pangilinan J."/>
            <person name="Park H.-J."/>
            <person name="Ramirez L."/>
            <person name="Alfaro M."/>
            <person name="Sun H."/>
            <person name="Tritt A."/>
            <person name="Yoshinaga Y."/>
            <person name="Zwiers L.-H."/>
            <person name="Turgeon B."/>
            <person name="Goodwin S."/>
            <person name="Spatafora J."/>
            <person name="Crous P."/>
            <person name="Grigoriev I."/>
        </authorList>
    </citation>
    <scope>NUCLEOTIDE SEQUENCE</scope>
    <source>
        <strain evidence="2">CBS 119925</strain>
    </source>
</reference>